<dbReference type="InterPro" id="IPR055420">
    <property type="entry name" value="IgD3_Trs65"/>
</dbReference>
<dbReference type="Pfam" id="PF12735">
    <property type="entry name" value="IgD3_Trs65"/>
    <property type="match status" value="1"/>
</dbReference>
<dbReference type="Proteomes" id="UP000030641">
    <property type="component" value="Unassembled WGS sequence"/>
</dbReference>
<feature type="region of interest" description="Disordered" evidence="1">
    <location>
        <begin position="202"/>
        <end position="235"/>
    </location>
</feature>
<organism evidence="3 4">
    <name type="scientific">Aureobasidium subglaciale (strain EXF-2481)</name>
    <name type="common">Aureobasidium pullulans var. subglaciale</name>
    <dbReference type="NCBI Taxonomy" id="1043005"/>
    <lineage>
        <taxon>Eukaryota</taxon>
        <taxon>Fungi</taxon>
        <taxon>Dikarya</taxon>
        <taxon>Ascomycota</taxon>
        <taxon>Pezizomycotina</taxon>
        <taxon>Dothideomycetes</taxon>
        <taxon>Dothideomycetidae</taxon>
        <taxon>Dothideales</taxon>
        <taxon>Saccotheciaceae</taxon>
        <taxon>Aureobasidium</taxon>
    </lineage>
</organism>
<evidence type="ECO:0000313" key="4">
    <source>
        <dbReference type="Proteomes" id="UP000030641"/>
    </source>
</evidence>
<feature type="compositionally biased region" description="Low complexity" evidence="1">
    <location>
        <begin position="202"/>
        <end position="212"/>
    </location>
</feature>
<gene>
    <name evidence="3" type="ORF">AUEXF2481DRAFT_835</name>
</gene>
<dbReference type="RefSeq" id="XP_013347811.1">
    <property type="nucleotide sequence ID" value="XM_013492357.1"/>
</dbReference>
<dbReference type="OrthoDB" id="5345392at2759"/>
<feature type="region of interest" description="Disordered" evidence="1">
    <location>
        <begin position="92"/>
        <end position="119"/>
    </location>
</feature>
<name>A0A074YT41_AURSE</name>
<dbReference type="GeneID" id="25371759"/>
<dbReference type="InterPro" id="IPR024662">
    <property type="entry name" value="Trs65"/>
</dbReference>
<dbReference type="GO" id="GO:0005802">
    <property type="term" value="C:trans-Golgi network"/>
    <property type="evidence" value="ECO:0007669"/>
    <property type="project" value="TreeGrafter"/>
</dbReference>
<dbReference type="PANTHER" id="PTHR28159">
    <property type="entry name" value="TRAFFICKING PROTEIN PARTICLE COMPLEX II-SPECIFIC SUBUNIT 65"/>
    <property type="match status" value="1"/>
</dbReference>
<dbReference type="GO" id="GO:0006891">
    <property type="term" value="P:intra-Golgi vesicle-mediated transport"/>
    <property type="evidence" value="ECO:0007669"/>
    <property type="project" value="InterPro"/>
</dbReference>
<dbReference type="PANTHER" id="PTHR28159:SF1">
    <property type="entry name" value="TRAFFICKING PROTEIN PARTICLE COMPLEX II-SPECIFIC SUBUNIT 65"/>
    <property type="match status" value="1"/>
</dbReference>
<evidence type="ECO:0000256" key="1">
    <source>
        <dbReference type="SAM" id="MobiDB-lite"/>
    </source>
</evidence>
<keyword evidence="4" id="KW-1185">Reference proteome</keyword>
<evidence type="ECO:0000313" key="3">
    <source>
        <dbReference type="EMBL" id="KEQ99314.1"/>
    </source>
</evidence>
<evidence type="ECO:0000259" key="2">
    <source>
        <dbReference type="Pfam" id="PF12735"/>
    </source>
</evidence>
<dbReference type="HOGENOM" id="CLU_015118_0_0_1"/>
<reference evidence="3 4" key="1">
    <citation type="journal article" date="2014" name="BMC Genomics">
        <title>Genome sequencing of four Aureobasidium pullulans varieties: biotechnological potential, stress tolerance, and description of new species.</title>
        <authorList>
            <person name="Gostin Ar C."/>
            <person name="Ohm R.A."/>
            <person name="Kogej T."/>
            <person name="Sonjak S."/>
            <person name="Turk M."/>
            <person name="Zajc J."/>
            <person name="Zalar P."/>
            <person name="Grube M."/>
            <person name="Sun H."/>
            <person name="Han J."/>
            <person name="Sharma A."/>
            <person name="Chiniquy J."/>
            <person name="Ngan C.Y."/>
            <person name="Lipzen A."/>
            <person name="Barry K."/>
            <person name="Grigoriev I.V."/>
            <person name="Gunde-Cimerman N."/>
        </authorList>
    </citation>
    <scope>NUCLEOTIDE SEQUENCE [LARGE SCALE GENOMIC DNA]</scope>
    <source>
        <strain evidence="3 4">EXF-2481</strain>
    </source>
</reference>
<dbReference type="InParanoid" id="A0A074YT41"/>
<protein>
    <recommendedName>
        <fullName evidence="2">Trafficking protein particle complex II-specific subunit 65 IgD3 domain-containing protein</fullName>
    </recommendedName>
</protein>
<sequence length="570" mass="62461">MATQEQGSMTTSTAAVSQPVLSFPDACALDLLIPHSSDFDIENHLKTNSQLVSRDALLFEELLPVYLVLRSSLASFQHTLDHLEVYITAYATQPSPPPRQQPGAAPTPQQPPLKLPLDSITINPDNKPTIIHLPDSEPGTCAVWKSTLYLRFPPQKLHRPSLHLTASAILKPVEPPALSTDSTQDEYMTSTLPTSENLLQSLQHTSQSTSKQPYLPSSRIHKVAPRPSSTIQDTRPLRTSSKLFPISPALAIKVHLTPEHFSDMLLCLDVESARHAGYGGVHVDEIKAEGTNLTVESFSAGTGVLNLPVMLQTGDRSTFLYKLARTKDDTGALSYNNKPSSVTFSIRAVARISDTCSAVIHARWYGNVNFPPSQPSKRMSVRPQSVASNLALQDINSRPLSKRMSSITARPLSSTTQADSAGVTFAFTAPERVEEGETFHLDVFVVNRSARRKRLAIVAIPKTAKSAQSHHDLRFPNVTRQDSHHTAEAVSDDRTIYHMQHQREAQVAEVVCLNADVRVGPLPPGACHNVQLEFLTLSTGLVGLAAVHMVDLDTRETTQITELPDIRVLK</sequence>
<proteinExistence type="predicted"/>
<dbReference type="AlphaFoldDB" id="A0A074YT41"/>
<feature type="domain" description="Trafficking protein particle complex II-specific subunit 65 IgD3" evidence="2">
    <location>
        <begin position="413"/>
        <end position="568"/>
    </location>
</feature>
<dbReference type="STRING" id="1043005.A0A074YT41"/>
<dbReference type="OMA" id="IFSWTVY"/>
<dbReference type="GO" id="GO:1990071">
    <property type="term" value="C:TRAPPII protein complex"/>
    <property type="evidence" value="ECO:0007669"/>
    <property type="project" value="InterPro"/>
</dbReference>
<dbReference type="EMBL" id="KL584750">
    <property type="protein sequence ID" value="KEQ99314.1"/>
    <property type="molecule type" value="Genomic_DNA"/>
</dbReference>
<accession>A0A074YT41</accession>